<evidence type="ECO:0000313" key="2">
    <source>
        <dbReference type="EMBL" id="GAG21164.1"/>
    </source>
</evidence>
<reference evidence="2" key="1">
    <citation type="journal article" date="2014" name="Front. Microbiol.">
        <title>High frequency of phylogenetically diverse reductive dehalogenase-homologous genes in deep subseafloor sedimentary metagenomes.</title>
        <authorList>
            <person name="Kawai M."/>
            <person name="Futagami T."/>
            <person name="Toyoda A."/>
            <person name="Takaki Y."/>
            <person name="Nishi S."/>
            <person name="Hori S."/>
            <person name="Arai W."/>
            <person name="Tsubouchi T."/>
            <person name="Morono Y."/>
            <person name="Uchiyama I."/>
            <person name="Ito T."/>
            <person name="Fujiyama A."/>
            <person name="Inagaki F."/>
            <person name="Takami H."/>
        </authorList>
    </citation>
    <scope>NUCLEOTIDE SEQUENCE</scope>
    <source>
        <strain evidence="2">Expedition CK06-06</strain>
    </source>
</reference>
<dbReference type="InterPro" id="IPR011042">
    <property type="entry name" value="6-blade_b-propeller_TolB-like"/>
</dbReference>
<protein>
    <recommendedName>
        <fullName evidence="1">SMP-30/Gluconolactonase/LRE-like region domain-containing protein</fullName>
    </recommendedName>
</protein>
<dbReference type="InterPro" id="IPR013658">
    <property type="entry name" value="SGL"/>
</dbReference>
<sequence length="34" mass="3943">MRPELIADYECVTGEGPLWHPDEGRLYWVDIPKG</sequence>
<name>X0VRW6_9ZZZZ</name>
<accession>X0VRW6</accession>
<dbReference type="AlphaFoldDB" id="X0VRW6"/>
<evidence type="ECO:0000259" key="1">
    <source>
        <dbReference type="Pfam" id="PF08450"/>
    </source>
</evidence>
<dbReference type="SUPFAM" id="SSF63829">
    <property type="entry name" value="Calcium-dependent phosphotriesterase"/>
    <property type="match status" value="1"/>
</dbReference>
<organism evidence="2">
    <name type="scientific">marine sediment metagenome</name>
    <dbReference type="NCBI Taxonomy" id="412755"/>
    <lineage>
        <taxon>unclassified sequences</taxon>
        <taxon>metagenomes</taxon>
        <taxon>ecological metagenomes</taxon>
    </lineage>
</organism>
<dbReference type="EMBL" id="BARS01039632">
    <property type="protein sequence ID" value="GAG21164.1"/>
    <property type="molecule type" value="Genomic_DNA"/>
</dbReference>
<proteinExistence type="predicted"/>
<dbReference type="Gene3D" id="2.120.10.30">
    <property type="entry name" value="TolB, C-terminal domain"/>
    <property type="match status" value="1"/>
</dbReference>
<gene>
    <name evidence="2" type="ORF">S01H1_60510</name>
</gene>
<dbReference type="Pfam" id="PF08450">
    <property type="entry name" value="SGL"/>
    <property type="match status" value="1"/>
</dbReference>
<comment type="caution">
    <text evidence="2">The sequence shown here is derived from an EMBL/GenBank/DDBJ whole genome shotgun (WGS) entry which is preliminary data.</text>
</comment>
<feature type="non-terminal residue" evidence="2">
    <location>
        <position position="34"/>
    </location>
</feature>
<feature type="domain" description="SMP-30/Gluconolactonase/LRE-like region" evidence="1">
    <location>
        <begin position="14"/>
        <end position="33"/>
    </location>
</feature>